<dbReference type="AlphaFoldDB" id="A0AAV0V179"/>
<dbReference type="InterPro" id="IPR036961">
    <property type="entry name" value="Kinesin_motor_dom_sf"/>
</dbReference>
<dbReference type="Gene3D" id="3.40.850.10">
    <property type="entry name" value="Kinesin motor domain"/>
    <property type="match status" value="1"/>
</dbReference>
<protein>
    <recommendedName>
        <fullName evidence="11">Kinesin-like protein</fullName>
    </recommendedName>
</protein>
<keyword evidence="3 11" id="KW-0493">Microtubule</keyword>
<dbReference type="Pfam" id="PF00225">
    <property type="entry name" value="Kinesin"/>
    <property type="match status" value="1"/>
</dbReference>
<feature type="region of interest" description="Disordered" evidence="12">
    <location>
        <begin position="401"/>
        <end position="425"/>
    </location>
</feature>
<evidence type="ECO:0000256" key="8">
    <source>
        <dbReference type="ARBA" id="ARBA00023212"/>
    </source>
</evidence>
<feature type="domain" description="Kinesin motor" evidence="13">
    <location>
        <begin position="28"/>
        <end position="367"/>
    </location>
</feature>
<feature type="compositionally biased region" description="Basic residues" evidence="12">
    <location>
        <begin position="513"/>
        <end position="523"/>
    </location>
</feature>
<dbReference type="GO" id="GO:0007018">
    <property type="term" value="P:microtubule-based movement"/>
    <property type="evidence" value="ECO:0007669"/>
    <property type="project" value="InterPro"/>
</dbReference>
<organism evidence="14 15">
    <name type="scientific">Hyaloperonospora brassicae</name>
    <name type="common">Brassica downy mildew</name>
    <name type="synonym">Peronospora brassicae</name>
    <dbReference type="NCBI Taxonomy" id="162125"/>
    <lineage>
        <taxon>Eukaryota</taxon>
        <taxon>Sar</taxon>
        <taxon>Stramenopiles</taxon>
        <taxon>Oomycota</taxon>
        <taxon>Peronosporomycetes</taxon>
        <taxon>Peronosporales</taxon>
        <taxon>Peronosporaceae</taxon>
        <taxon>Hyaloperonospora</taxon>
    </lineage>
</organism>
<evidence type="ECO:0000256" key="12">
    <source>
        <dbReference type="SAM" id="MobiDB-lite"/>
    </source>
</evidence>
<dbReference type="GO" id="GO:0003777">
    <property type="term" value="F:microtubule motor activity"/>
    <property type="evidence" value="ECO:0007669"/>
    <property type="project" value="InterPro"/>
</dbReference>
<feature type="region of interest" description="Disordered" evidence="12">
    <location>
        <begin position="1"/>
        <end position="20"/>
    </location>
</feature>
<keyword evidence="2" id="KW-0963">Cytoplasm</keyword>
<dbReference type="GO" id="GO:0051231">
    <property type="term" value="P:spindle elongation"/>
    <property type="evidence" value="ECO:0007669"/>
    <property type="project" value="TreeGrafter"/>
</dbReference>
<evidence type="ECO:0000256" key="7">
    <source>
        <dbReference type="ARBA" id="ARBA00023175"/>
    </source>
</evidence>
<accession>A0AAV0V179</accession>
<dbReference type="InterPro" id="IPR027417">
    <property type="entry name" value="P-loop_NTPase"/>
</dbReference>
<keyword evidence="5 10" id="KW-0067">ATP-binding</keyword>
<reference evidence="14" key="1">
    <citation type="submission" date="2022-12" db="EMBL/GenBank/DDBJ databases">
        <authorList>
            <person name="Webb A."/>
        </authorList>
    </citation>
    <scope>NUCLEOTIDE SEQUENCE</scope>
    <source>
        <strain evidence="14">Hp1</strain>
    </source>
</reference>
<dbReference type="GO" id="GO:0008017">
    <property type="term" value="F:microtubule binding"/>
    <property type="evidence" value="ECO:0007669"/>
    <property type="project" value="InterPro"/>
</dbReference>
<keyword evidence="15" id="KW-1185">Reference proteome</keyword>
<dbReference type="InterPro" id="IPR027640">
    <property type="entry name" value="Kinesin-like_fam"/>
</dbReference>
<dbReference type="GO" id="GO:0007052">
    <property type="term" value="P:mitotic spindle organization"/>
    <property type="evidence" value="ECO:0007669"/>
    <property type="project" value="TreeGrafter"/>
</dbReference>
<dbReference type="InterPro" id="IPR019821">
    <property type="entry name" value="Kinesin_motor_CS"/>
</dbReference>
<evidence type="ECO:0000256" key="10">
    <source>
        <dbReference type="PROSITE-ProRule" id="PRU00283"/>
    </source>
</evidence>
<keyword evidence="7 10" id="KW-0505">Motor protein</keyword>
<evidence type="ECO:0000313" key="14">
    <source>
        <dbReference type="EMBL" id="CAI5742931.1"/>
    </source>
</evidence>
<comment type="similarity">
    <text evidence="9">Belongs to the TRAFAC class myosin-kinesin ATPase superfamily. Kinesin family. KIN-5/BimC subfamily.</text>
</comment>
<dbReference type="Proteomes" id="UP001162031">
    <property type="component" value="Unassembled WGS sequence"/>
</dbReference>
<dbReference type="PROSITE" id="PS00411">
    <property type="entry name" value="KINESIN_MOTOR_1"/>
    <property type="match status" value="1"/>
</dbReference>
<comment type="caution">
    <text evidence="14">The sequence shown here is derived from an EMBL/GenBank/DDBJ whole genome shotgun (WGS) entry which is preliminary data.</text>
</comment>
<proteinExistence type="inferred from homology"/>
<evidence type="ECO:0000256" key="11">
    <source>
        <dbReference type="RuleBase" id="RU000394"/>
    </source>
</evidence>
<dbReference type="FunFam" id="3.40.850.10:FF:000019">
    <property type="entry name" value="Kinesin-like protein KIN-5D"/>
    <property type="match status" value="1"/>
</dbReference>
<dbReference type="InterPro" id="IPR001752">
    <property type="entry name" value="Kinesin_motor_dom"/>
</dbReference>
<name>A0AAV0V179_HYABA</name>
<keyword evidence="8" id="KW-0206">Cytoskeleton</keyword>
<dbReference type="GO" id="GO:0005875">
    <property type="term" value="C:microtubule associated complex"/>
    <property type="evidence" value="ECO:0007669"/>
    <property type="project" value="TreeGrafter"/>
</dbReference>
<dbReference type="EMBL" id="CANTFL010001482">
    <property type="protein sequence ID" value="CAI5742931.1"/>
    <property type="molecule type" value="Genomic_DNA"/>
</dbReference>
<keyword evidence="6" id="KW-0175">Coiled coil</keyword>
<evidence type="ECO:0000256" key="2">
    <source>
        <dbReference type="ARBA" id="ARBA00022490"/>
    </source>
</evidence>
<evidence type="ECO:0000313" key="15">
    <source>
        <dbReference type="Proteomes" id="UP001162031"/>
    </source>
</evidence>
<dbReference type="SUPFAM" id="SSF52540">
    <property type="entry name" value="P-loop containing nucleoside triphosphate hydrolases"/>
    <property type="match status" value="1"/>
</dbReference>
<gene>
    <name evidence="14" type="ORF">HBR001_LOCUS9226</name>
</gene>
<comment type="subcellular location">
    <subcellularLocation>
        <location evidence="1">Cytoplasm</location>
        <location evidence="1">Cytoskeleton</location>
    </subcellularLocation>
</comment>
<dbReference type="GO" id="GO:0005874">
    <property type="term" value="C:microtubule"/>
    <property type="evidence" value="ECO:0007669"/>
    <property type="project" value="UniProtKB-KW"/>
</dbReference>
<evidence type="ECO:0000256" key="4">
    <source>
        <dbReference type="ARBA" id="ARBA00022741"/>
    </source>
</evidence>
<evidence type="ECO:0000256" key="1">
    <source>
        <dbReference type="ARBA" id="ARBA00004245"/>
    </source>
</evidence>
<feature type="compositionally biased region" description="Polar residues" evidence="12">
    <location>
        <begin position="9"/>
        <end position="19"/>
    </location>
</feature>
<keyword evidence="4 10" id="KW-0547">Nucleotide-binding</keyword>
<feature type="region of interest" description="Disordered" evidence="12">
    <location>
        <begin position="470"/>
        <end position="539"/>
    </location>
</feature>
<feature type="binding site" evidence="10">
    <location>
        <begin position="104"/>
        <end position="111"/>
    </location>
    <ligand>
        <name>ATP</name>
        <dbReference type="ChEBI" id="CHEBI:30616"/>
    </ligand>
</feature>
<dbReference type="GO" id="GO:0005524">
    <property type="term" value="F:ATP binding"/>
    <property type="evidence" value="ECO:0007669"/>
    <property type="project" value="UniProtKB-UniRule"/>
</dbReference>
<evidence type="ECO:0000256" key="6">
    <source>
        <dbReference type="ARBA" id="ARBA00023054"/>
    </source>
</evidence>
<feature type="compositionally biased region" description="Acidic residues" evidence="12">
    <location>
        <begin position="492"/>
        <end position="506"/>
    </location>
</feature>
<evidence type="ECO:0000256" key="9">
    <source>
        <dbReference type="ARBA" id="ARBA00034704"/>
    </source>
</evidence>
<dbReference type="PRINTS" id="PR00380">
    <property type="entry name" value="KINESINHEAVY"/>
</dbReference>
<evidence type="ECO:0000259" key="13">
    <source>
        <dbReference type="PROSITE" id="PS50067"/>
    </source>
</evidence>
<dbReference type="SMART" id="SM00129">
    <property type="entry name" value="KISc"/>
    <property type="match status" value="1"/>
</dbReference>
<dbReference type="PANTHER" id="PTHR47969:SF15">
    <property type="entry name" value="CHROMOSOME-ASSOCIATED KINESIN KIF4A-RELATED"/>
    <property type="match status" value="1"/>
</dbReference>
<sequence>MQPAAARAASTSGLKTAATSDRVAKRNTVQVAVRVRPLSETEAAQGADACVEATDASIRLAEKRFDFDAVFDTTAQQENVYSQLVAPLLDEFFNGYNATVLAYGQTGSGKTYTMGNEDAPDRPFSDRGIVPRVIEHVFARVKESKQPQQQVVLKLSYLEILNEEIIDLAAKPPSGAELLANTSGLSVRGDGDRGIVVTGLSEHVVHSADQAGAVLRAGAQVRATGSTKMNARSSRSHAICTLKMEQRDVRSVEGVTETRFSKLHLVDLAGSERVRRTNSAGVRFKEGVNINRGLLALGKVITALCKRGSANPLTAHIPYRDSKLTRLLQDSLGGNSKTLMIACISPADVDYEETSTTLRYAFRARNIENRAVVNKETAAERSVVRLKQQLAGVKSQLLQQTRGLSNRPVKSDSHDSSIPLGEQNRKLREELEQANRAKDEWKRIAGELEAKLEELMKEVQVLHEQVAKKRAPRRRKARESYETMETLFSSSSDEEDNSEVDSDYVDGADVQFSRHKKRIKRKQRADAEGLEGVGADGQH</sequence>
<dbReference type="PROSITE" id="PS50067">
    <property type="entry name" value="KINESIN_MOTOR_2"/>
    <property type="match status" value="1"/>
</dbReference>
<evidence type="ECO:0000256" key="3">
    <source>
        <dbReference type="ARBA" id="ARBA00022701"/>
    </source>
</evidence>
<dbReference type="PANTHER" id="PTHR47969">
    <property type="entry name" value="CHROMOSOME-ASSOCIATED KINESIN KIF4A-RELATED"/>
    <property type="match status" value="1"/>
</dbReference>
<evidence type="ECO:0000256" key="5">
    <source>
        <dbReference type="ARBA" id="ARBA00022840"/>
    </source>
</evidence>